<reference evidence="1 2" key="1">
    <citation type="journal article" date="2012" name="J. Bacteriol.">
        <title>Genome sequence of cold-adapted Pseudomonas mandelii strain JR-1.</title>
        <authorList>
            <person name="Jang S.H."/>
            <person name="Kim J."/>
            <person name="Kim J."/>
            <person name="Hong S."/>
            <person name="Lee C."/>
        </authorList>
    </citation>
    <scope>NUCLEOTIDE SEQUENCE [LARGE SCALE GENOMIC DNA]</scope>
    <source>
        <strain evidence="1 2">JR-1</strain>
    </source>
</reference>
<proteinExistence type="predicted"/>
<dbReference type="EMBL" id="CP005960">
    <property type="protein sequence ID" value="AHZ70822.1"/>
    <property type="molecule type" value="Genomic_DNA"/>
</dbReference>
<accession>A0A024EDF6</accession>
<protein>
    <submittedName>
        <fullName evidence="1">Uncharacterized protein</fullName>
    </submittedName>
</protein>
<dbReference type="KEGG" id="pman:OU5_3743"/>
<organism evidence="1 2">
    <name type="scientific">Pseudomonas mandelii JR-1</name>
    <dbReference type="NCBI Taxonomy" id="1147786"/>
    <lineage>
        <taxon>Bacteria</taxon>
        <taxon>Pseudomonadati</taxon>
        <taxon>Pseudomonadota</taxon>
        <taxon>Gammaproteobacteria</taxon>
        <taxon>Pseudomonadales</taxon>
        <taxon>Pseudomonadaceae</taxon>
        <taxon>Pseudomonas</taxon>
    </lineage>
</organism>
<name>A0A024EDF6_9PSED</name>
<sequence length="112" mass="12440">MPHLEAVNTSPIRADVWHAGNAHCRVHYQLLAEAEPDLLCRALNLFALQFLTPQQVSAQRMDDLMSIDIVMDGLSWHRAEVIAEKLRNLINVCSVELQAADSLREAPVQAAG</sequence>
<evidence type="ECO:0000313" key="1">
    <source>
        <dbReference type="EMBL" id="AHZ70822.1"/>
    </source>
</evidence>
<dbReference type="OrthoDB" id="6893322at2"/>
<dbReference type="RefSeq" id="WP_010466649.1">
    <property type="nucleotide sequence ID" value="NZ_CP005960.1"/>
</dbReference>
<dbReference type="Proteomes" id="UP000026913">
    <property type="component" value="Chromosome"/>
</dbReference>
<dbReference type="HOGENOM" id="CLU_154591_0_0_6"/>
<dbReference type="GeneID" id="46429467"/>
<evidence type="ECO:0000313" key="2">
    <source>
        <dbReference type="Proteomes" id="UP000026913"/>
    </source>
</evidence>
<gene>
    <name evidence="1" type="ORF">OU5_3743</name>
</gene>
<dbReference type="AlphaFoldDB" id="A0A024EDF6"/>